<protein>
    <submittedName>
        <fullName evidence="1">Uncharacterized protein</fullName>
    </submittedName>
</protein>
<proteinExistence type="predicted"/>
<dbReference type="EMBL" id="GBRH01228442">
    <property type="protein sequence ID" value="JAD69453.1"/>
    <property type="molecule type" value="Transcribed_RNA"/>
</dbReference>
<reference evidence="1" key="2">
    <citation type="journal article" date="2015" name="Data Brief">
        <title>Shoot transcriptome of the giant reed, Arundo donax.</title>
        <authorList>
            <person name="Barrero R.A."/>
            <person name="Guerrero F.D."/>
            <person name="Moolhuijzen P."/>
            <person name="Goolsby J.A."/>
            <person name="Tidwell J."/>
            <person name="Bellgard S.E."/>
            <person name="Bellgard M.I."/>
        </authorList>
    </citation>
    <scope>NUCLEOTIDE SEQUENCE</scope>
    <source>
        <tissue evidence="1">Shoot tissue taken approximately 20 cm above the soil surface</tissue>
    </source>
</reference>
<sequence>MYMSSFFEIPKGILKKLNYYRSRFL</sequence>
<name>A0A0A9C4S4_ARUDO</name>
<reference evidence="1" key="1">
    <citation type="submission" date="2014-09" db="EMBL/GenBank/DDBJ databases">
        <authorList>
            <person name="Magalhaes I.L.F."/>
            <person name="Oliveira U."/>
            <person name="Santos F.R."/>
            <person name="Vidigal T.H.D.A."/>
            <person name="Brescovit A.D."/>
            <person name="Santos A.J."/>
        </authorList>
    </citation>
    <scope>NUCLEOTIDE SEQUENCE</scope>
    <source>
        <tissue evidence="1">Shoot tissue taken approximately 20 cm above the soil surface</tissue>
    </source>
</reference>
<accession>A0A0A9C4S4</accession>
<evidence type="ECO:0000313" key="1">
    <source>
        <dbReference type="EMBL" id="JAD69453.1"/>
    </source>
</evidence>
<organism evidence="1">
    <name type="scientific">Arundo donax</name>
    <name type="common">Giant reed</name>
    <name type="synonym">Donax arundinaceus</name>
    <dbReference type="NCBI Taxonomy" id="35708"/>
    <lineage>
        <taxon>Eukaryota</taxon>
        <taxon>Viridiplantae</taxon>
        <taxon>Streptophyta</taxon>
        <taxon>Embryophyta</taxon>
        <taxon>Tracheophyta</taxon>
        <taxon>Spermatophyta</taxon>
        <taxon>Magnoliopsida</taxon>
        <taxon>Liliopsida</taxon>
        <taxon>Poales</taxon>
        <taxon>Poaceae</taxon>
        <taxon>PACMAD clade</taxon>
        <taxon>Arundinoideae</taxon>
        <taxon>Arundineae</taxon>
        <taxon>Arundo</taxon>
    </lineage>
</organism>
<dbReference type="AlphaFoldDB" id="A0A0A9C4S4"/>